<dbReference type="EMBL" id="KV425567">
    <property type="protein sequence ID" value="KZT26378.1"/>
    <property type="molecule type" value="Genomic_DNA"/>
</dbReference>
<dbReference type="InterPro" id="IPR001684">
    <property type="entry name" value="Ribosomal_bL27"/>
</dbReference>
<evidence type="ECO:0000256" key="4">
    <source>
        <dbReference type="ARBA" id="ARBA00023128"/>
    </source>
</evidence>
<dbReference type="PROSITE" id="PS00831">
    <property type="entry name" value="RIBOSOMAL_L27"/>
    <property type="match status" value="1"/>
</dbReference>
<comment type="similarity">
    <text evidence="2">Belongs to the bacterial ribosomal protein bL27 family.</text>
</comment>
<dbReference type="Pfam" id="PF01016">
    <property type="entry name" value="Ribosomal_L27"/>
    <property type="match status" value="1"/>
</dbReference>
<comment type="subcellular location">
    <subcellularLocation>
        <location evidence="1">Mitochondrion</location>
    </subcellularLocation>
</comment>
<dbReference type="FunCoup" id="A0A165TAB6">
    <property type="interactions" value="123"/>
</dbReference>
<keyword evidence="4" id="KW-0496">Mitochondrion</keyword>
<dbReference type="InterPro" id="IPR018261">
    <property type="entry name" value="Ribosomal_bL27_CS"/>
</dbReference>
<reference evidence="7 8" key="1">
    <citation type="journal article" date="2016" name="Mol. Biol. Evol.">
        <title>Comparative Genomics of Early-Diverging Mushroom-Forming Fungi Provides Insights into the Origins of Lignocellulose Decay Capabilities.</title>
        <authorList>
            <person name="Nagy L.G."/>
            <person name="Riley R."/>
            <person name="Tritt A."/>
            <person name="Adam C."/>
            <person name="Daum C."/>
            <person name="Floudas D."/>
            <person name="Sun H."/>
            <person name="Yadav J.S."/>
            <person name="Pangilinan J."/>
            <person name="Larsson K.H."/>
            <person name="Matsuura K."/>
            <person name="Barry K."/>
            <person name="Labutti K."/>
            <person name="Kuo R."/>
            <person name="Ohm R.A."/>
            <person name="Bhattacharya S.S."/>
            <person name="Shirouzu T."/>
            <person name="Yoshinaga Y."/>
            <person name="Martin F.M."/>
            <person name="Grigoriev I.V."/>
            <person name="Hibbett D.S."/>
        </authorList>
    </citation>
    <scope>NUCLEOTIDE SEQUENCE [LARGE SCALE GENOMIC DNA]</scope>
    <source>
        <strain evidence="7 8">HHB14362 ss-1</strain>
    </source>
</reference>
<dbReference type="OrthoDB" id="1867012at2759"/>
<evidence type="ECO:0000313" key="7">
    <source>
        <dbReference type="EMBL" id="KZT26378.1"/>
    </source>
</evidence>
<evidence type="ECO:0000256" key="1">
    <source>
        <dbReference type="ARBA" id="ARBA00004173"/>
    </source>
</evidence>
<dbReference type="Gene3D" id="2.40.50.100">
    <property type="match status" value="1"/>
</dbReference>
<sequence length="149" mass="16298">MSLLSKWRLPSITSSVFSPAGLGSVRTATKRAGGTVRNGGGSPGKRLGVKKFSDQYVEPGNIIVRQRGTQFHPGQHVKIGRDHTIYATVPGYVRFYKEKWMRGERKFVGVVLNRGEKLPRDETTLGRSRYFGLVNLNALAPSGAIPATA</sequence>
<dbReference type="AlphaFoldDB" id="A0A165TAB6"/>
<dbReference type="GO" id="GO:0006412">
    <property type="term" value="P:translation"/>
    <property type="evidence" value="ECO:0007669"/>
    <property type="project" value="InterPro"/>
</dbReference>
<gene>
    <name evidence="7" type="ORF">NEOLEDRAFT_1155872</name>
</gene>
<dbReference type="InParanoid" id="A0A165TAB6"/>
<name>A0A165TAB6_9AGAM</name>
<dbReference type="PRINTS" id="PR00063">
    <property type="entry name" value="RIBOSOMALL27"/>
</dbReference>
<dbReference type="STRING" id="1314782.A0A165TAB6"/>
<dbReference type="PANTHER" id="PTHR15893:SF0">
    <property type="entry name" value="LARGE RIBOSOMAL SUBUNIT PROTEIN BL27M"/>
    <property type="match status" value="1"/>
</dbReference>
<dbReference type="NCBIfam" id="TIGR00062">
    <property type="entry name" value="L27"/>
    <property type="match status" value="1"/>
</dbReference>
<dbReference type="GO" id="GO:0003735">
    <property type="term" value="F:structural constituent of ribosome"/>
    <property type="evidence" value="ECO:0007669"/>
    <property type="project" value="InterPro"/>
</dbReference>
<dbReference type="Proteomes" id="UP000076761">
    <property type="component" value="Unassembled WGS sequence"/>
</dbReference>
<proteinExistence type="inferred from homology"/>
<evidence type="ECO:0000256" key="6">
    <source>
        <dbReference type="ARBA" id="ARBA00035267"/>
    </source>
</evidence>
<evidence type="ECO:0000313" key="8">
    <source>
        <dbReference type="Proteomes" id="UP000076761"/>
    </source>
</evidence>
<dbReference type="GO" id="GO:0005762">
    <property type="term" value="C:mitochondrial large ribosomal subunit"/>
    <property type="evidence" value="ECO:0007669"/>
    <property type="project" value="TreeGrafter"/>
</dbReference>
<evidence type="ECO:0000256" key="3">
    <source>
        <dbReference type="ARBA" id="ARBA00022980"/>
    </source>
</evidence>
<dbReference type="SUPFAM" id="SSF110324">
    <property type="entry name" value="Ribosomal L27 protein-like"/>
    <property type="match status" value="1"/>
</dbReference>
<organism evidence="7 8">
    <name type="scientific">Neolentinus lepideus HHB14362 ss-1</name>
    <dbReference type="NCBI Taxonomy" id="1314782"/>
    <lineage>
        <taxon>Eukaryota</taxon>
        <taxon>Fungi</taxon>
        <taxon>Dikarya</taxon>
        <taxon>Basidiomycota</taxon>
        <taxon>Agaricomycotina</taxon>
        <taxon>Agaricomycetes</taxon>
        <taxon>Gloeophyllales</taxon>
        <taxon>Gloeophyllaceae</taxon>
        <taxon>Neolentinus</taxon>
    </lineage>
</organism>
<dbReference type="FunFam" id="2.40.50.100:FF:000042">
    <property type="entry name" value="50S ribosomal protein L27"/>
    <property type="match status" value="1"/>
</dbReference>
<keyword evidence="5" id="KW-0687">Ribonucleoprotein</keyword>
<accession>A0A165TAB6</accession>
<dbReference type="PANTHER" id="PTHR15893">
    <property type="entry name" value="RIBOSOMAL PROTEIN L27"/>
    <property type="match status" value="1"/>
</dbReference>
<protein>
    <recommendedName>
        <fullName evidence="6">Large ribosomal subunit protein bL27m</fullName>
    </recommendedName>
</protein>
<evidence type="ECO:0000256" key="2">
    <source>
        <dbReference type="ARBA" id="ARBA00010797"/>
    </source>
</evidence>
<evidence type="ECO:0000256" key="5">
    <source>
        <dbReference type="ARBA" id="ARBA00023274"/>
    </source>
</evidence>
<keyword evidence="8" id="KW-1185">Reference proteome</keyword>
<keyword evidence="3 7" id="KW-0689">Ribosomal protein</keyword>